<reference evidence="1 2" key="1">
    <citation type="submission" date="2019-07" db="EMBL/GenBank/DDBJ databases">
        <title>Whole genome shotgun sequence of Skermanella aerolata NBRC 106429.</title>
        <authorList>
            <person name="Hosoyama A."/>
            <person name="Uohara A."/>
            <person name="Ohji S."/>
            <person name="Ichikawa N."/>
        </authorList>
    </citation>
    <scope>NUCLEOTIDE SEQUENCE [LARGE SCALE GENOMIC DNA]</scope>
    <source>
        <strain evidence="1 2">NBRC 106429</strain>
    </source>
</reference>
<sequence>MVGIEVLDQDECHAAVGRHFRKERLEGVDAASRCADPYNQIGSVRYIIRLGDSFIPV</sequence>
<dbReference type="EMBL" id="BJYZ01000058">
    <property type="protein sequence ID" value="GEO42999.1"/>
    <property type="molecule type" value="Genomic_DNA"/>
</dbReference>
<name>A0A512E2Q1_9PROT</name>
<protein>
    <submittedName>
        <fullName evidence="1">Uncharacterized protein</fullName>
    </submittedName>
</protein>
<evidence type="ECO:0000313" key="2">
    <source>
        <dbReference type="Proteomes" id="UP000321523"/>
    </source>
</evidence>
<dbReference type="Proteomes" id="UP000321523">
    <property type="component" value="Unassembled WGS sequence"/>
</dbReference>
<comment type="caution">
    <text evidence="1">The sequence shown here is derived from an EMBL/GenBank/DDBJ whole genome shotgun (WGS) entry which is preliminary data.</text>
</comment>
<organism evidence="1 2">
    <name type="scientific">Skermanella aerolata</name>
    <dbReference type="NCBI Taxonomy" id="393310"/>
    <lineage>
        <taxon>Bacteria</taxon>
        <taxon>Pseudomonadati</taxon>
        <taxon>Pseudomonadota</taxon>
        <taxon>Alphaproteobacteria</taxon>
        <taxon>Rhodospirillales</taxon>
        <taxon>Azospirillaceae</taxon>
        <taxon>Skermanella</taxon>
    </lineage>
</organism>
<gene>
    <name evidence="1" type="ORF">SAE02_71470</name>
</gene>
<keyword evidence="2" id="KW-1185">Reference proteome</keyword>
<dbReference type="AlphaFoldDB" id="A0A512E2Q1"/>
<accession>A0A512E2Q1</accession>
<evidence type="ECO:0000313" key="1">
    <source>
        <dbReference type="EMBL" id="GEO42999.1"/>
    </source>
</evidence>
<proteinExistence type="predicted"/>